<sequence length="394" mass="43266">MYVAVKGGEQAIDNAHRLLAAYCRGDAQAAEVSVAQLSQQCPFAISRIMTEGSLYDRDLAGLALKQAGGDLVEAIFLIRAFRTTLSRFGYSAPVDTRAMRIERRISAVYKDLPGGQVLGPTFDYTHRLLNFQLLENRAPVQTDIATAAAVDPSTATDSLSAHRVSDLLRQEGLLSSPTASAGEPVDLSLEPLTFPAQRTTRLQALARGDEGFLMSMAYSTQRGYARNHPFAGEIRMGWVEVEFYCAEMDDTLCLGEIEISECDMVNQFVGSKDALPQFTQGYGLSFGYNERKIMAMALVDRALRGDEFNEPEDAPAQQQEFVLAHCDALDASGFVSHLKLPHYVDFQSELELIRSLRAKASAQQPTENPSDKRSQPSVRPSHADALEVTDDSAR</sequence>
<proteinExistence type="predicted"/>
<dbReference type="AlphaFoldDB" id="A0A2K8KLZ1"/>
<dbReference type="PIRSF" id="PIRSF007313">
    <property type="entry name" value="PhnI"/>
    <property type="match status" value="1"/>
</dbReference>
<dbReference type="EMBL" id="CP011797">
    <property type="protein sequence ID" value="ATX75732.1"/>
    <property type="molecule type" value="Genomic_DNA"/>
</dbReference>
<protein>
    <submittedName>
        <fullName evidence="2">Phosphonate metabolism protein PhnI</fullName>
    </submittedName>
</protein>
<evidence type="ECO:0000256" key="1">
    <source>
        <dbReference type="SAM" id="MobiDB-lite"/>
    </source>
</evidence>
<dbReference type="Proteomes" id="UP000229757">
    <property type="component" value="Chromosome"/>
</dbReference>
<feature type="compositionally biased region" description="Basic and acidic residues" evidence="1">
    <location>
        <begin position="381"/>
        <end position="394"/>
    </location>
</feature>
<dbReference type="OrthoDB" id="9790536at2"/>
<name>A0A2K8KLZ1_9GAMM</name>
<gene>
    <name evidence="2" type="primary">phnI</name>
    <name evidence="2" type="ORF">REIFOR_00563</name>
</gene>
<dbReference type="InterPro" id="IPR008773">
    <property type="entry name" value="PhnI"/>
</dbReference>
<reference evidence="2 3" key="1">
    <citation type="journal article" date="2017" name="Environ. Microbiol.">
        <title>Genomic and physiological analyses of 'Reinekea forsetii' reveal a versatile opportunistic lifestyle during spring algae blooms.</title>
        <authorList>
            <person name="Avci B."/>
            <person name="Hahnke R.L."/>
            <person name="Chafee M."/>
            <person name="Fischer T."/>
            <person name="Gruber-Vodicka H."/>
            <person name="Tegetmeyer H.E."/>
            <person name="Harder J."/>
            <person name="Fuchs B.M."/>
            <person name="Amann R.I."/>
            <person name="Teeling H."/>
        </authorList>
    </citation>
    <scope>NUCLEOTIDE SEQUENCE [LARGE SCALE GENOMIC DNA]</scope>
    <source>
        <strain evidence="2 3">Hel1_31_D35</strain>
    </source>
</reference>
<accession>A0A2K8KLZ1</accession>
<evidence type="ECO:0000313" key="3">
    <source>
        <dbReference type="Proteomes" id="UP000229757"/>
    </source>
</evidence>
<dbReference type="RefSeq" id="WP_100256117.1">
    <property type="nucleotide sequence ID" value="NZ_CP011797.1"/>
</dbReference>
<organism evidence="2 3">
    <name type="scientific">Reinekea forsetii</name>
    <dbReference type="NCBI Taxonomy" id="1336806"/>
    <lineage>
        <taxon>Bacteria</taxon>
        <taxon>Pseudomonadati</taxon>
        <taxon>Pseudomonadota</taxon>
        <taxon>Gammaproteobacteria</taxon>
        <taxon>Oceanospirillales</taxon>
        <taxon>Saccharospirillaceae</taxon>
        <taxon>Reinekea</taxon>
    </lineage>
</organism>
<dbReference type="GO" id="GO:0019634">
    <property type="term" value="P:organic phosphonate metabolic process"/>
    <property type="evidence" value="ECO:0007669"/>
    <property type="project" value="InterPro"/>
</dbReference>
<feature type="region of interest" description="Disordered" evidence="1">
    <location>
        <begin position="357"/>
        <end position="394"/>
    </location>
</feature>
<keyword evidence="3" id="KW-1185">Reference proteome</keyword>
<dbReference type="Pfam" id="PF05861">
    <property type="entry name" value="PhnI"/>
    <property type="match status" value="1"/>
</dbReference>
<evidence type="ECO:0000313" key="2">
    <source>
        <dbReference type="EMBL" id="ATX75732.1"/>
    </source>
</evidence>
<dbReference type="KEGG" id="rfo:REIFOR_00563"/>